<evidence type="ECO:0000256" key="7">
    <source>
        <dbReference type="PROSITE-ProRule" id="PRU00333"/>
    </source>
</evidence>
<dbReference type="STRING" id="307972.A0A2G8LCX2"/>
<dbReference type="Pfam" id="PF02574">
    <property type="entry name" value="S-methyl_trans"/>
    <property type="match status" value="1"/>
</dbReference>
<keyword evidence="10" id="KW-1185">Reference proteome</keyword>
<evidence type="ECO:0000256" key="4">
    <source>
        <dbReference type="ARBA" id="ARBA00022723"/>
    </source>
</evidence>
<dbReference type="GO" id="GO:0047150">
    <property type="term" value="F:betaine-homocysteine S-methyltransferase activity"/>
    <property type="evidence" value="ECO:0007669"/>
    <property type="project" value="TreeGrafter"/>
</dbReference>
<dbReference type="InterPro" id="IPR051524">
    <property type="entry name" value="BHMT"/>
</dbReference>
<evidence type="ECO:0000256" key="3">
    <source>
        <dbReference type="ARBA" id="ARBA00022679"/>
    </source>
</evidence>
<keyword evidence="4 6" id="KW-0479">Metal-binding</keyword>
<dbReference type="SUPFAM" id="SSF82282">
    <property type="entry name" value="Homocysteine S-methyltransferase"/>
    <property type="match status" value="1"/>
</dbReference>
<dbReference type="InterPro" id="IPR017226">
    <property type="entry name" value="BHMT-like"/>
</dbReference>
<evidence type="ECO:0000313" key="10">
    <source>
        <dbReference type="Proteomes" id="UP000230750"/>
    </source>
</evidence>
<feature type="binding site" evidence="6 7">
    <location>
        <position position="305"/>
    </location>
    <ligand>
        <name>Zn(2+)</name>
        <dbReference type="ChEBI" id="CHEBI:29105"/>
    </ligand>
</feature>
<dbReference type="Gene3D" id="3.20.20.330">
    <property type="entry name" value="Homocysteine-binding-like domain"/>
    <property type="match status" value="1"/>
</dbReference>
<accession>A0A2G8LCX2</accession>
<dbReference type="AlphaFoldDB" id="A0A2G8LCX2"/>
<comment type="caution">
    <text evidence="9">The sequence shown here is derived from an EMBL/GenBank/DDBJ whole genome shotgun (WGS) entry which is preliminary data.</text>
</comment>
<keyword evidence="3 7" id="KW-0808">Transferase</keyword>
<dbReference type="InterPro" id="IPR036589">
    <property type="entry name" value="HCY_dom_sf"/>
</dbReference>
<dbReference type="FunFam" id="3.20.20.330:FF:000003">
    <property type="entry name" value="Betaine--homocysteine S-methyltransferase 1"/>
    <property type="match status" value="1"/>
</dbReference>
<dbReference type="GO" id="GO:0032259">
    <property type="term" value="P:methylation"/>
    <property type="evidence" value="ECO:0007669"/>
    <property type="project" value="UniProtKB-KW"/>
</dbReference>
<dbReference type="InterPro" id="IPR003726">
    <property type="entry name" value="HCY_dom"/>
</dbReference>
<evidence type="ECO:0000256" key="1">
    <source>
        <dbReference type="ARBA" id="ARBA00005137"/>
    </source>
</evidence>
<reference evidence="9 10" key="1">
    <citation type="journal article" date="2017" name="PLoS Biol.">
        <title>The sea cucumber genome provides insights into morphological evolution and visceral regeneration.</title>
        <authorList>
            <person name="Zhang X."/>
            <person name="Sun L."/>
            <person name="Yuan J."/>
            <person name="Sun Y."/>
            <person name="Gao Y."/>
            <person name="Zhang L."/>
            <person name="Li S."/>
            <person name="Dai H."/>
            <person name="Hamel J.F."/>
            <person name="Liu C."/>
            <person name="Yu Y."/>
            <person name="Liu S."/>
            <person name="Lin W."/>
            <person name="Guo K."/>
            <person name="Jin S."/>
            <person name="Xu P."/>
            <person name="Storey K.B."/>
            <person name="Huan P."/>
            <person name="Zhang T."/>
            <person name="Zhou Y."/>
            <person name="Zhang J."/>
            <person name="Lin C."/>
            <person name="Li X."/>
            <person name="Xing L."/>
            <person name="Huo D."/>
            <person name="Sun M."/>
            <person name="Wang L."/>
            <person name="Mercier A."/>
            <person name="Li F."/>
            <person name="Yang H."/>
            <person name="Xiang J."/>
        </authorList>
    </citation>
    <scope>NUCLEOTIDE SEQUENCE [LARGE SCALE GENOMIC DNA]</scope>
    <source>
        <strain evidence="9">Shaxun</strain>
        <tissue evidence="9">Muscle</tissue>
    </source>
</reference>
<dbReference type="PIRSF" id="PIRSF037505">
    <property type="entry name" value="Betaine_HMT"/>
    <property type="match status" value="1"/>
</dbReference>
<evidence type="ECO:0000259" key="8">
    <source>
        <dbReference type="PROSITE" id="PS50970"/>
    </source>
</evidence>
<dbReference type="OrthoDB" id="261426at2759"/>
<comment type="pathway">
    <text evidence="1">Amino-acid biosynthesis; L-methionine biosynthesis via de novo pathway; L-methionine from L-homocysteine (BhmT route): step 1/1.</text>
</comment>
<proteinExistence type="predicted"/>
<dbReference type="Proteomes" id="UP000230750">
    <property type="component" value="Unassembled WGS sequence"/>
</dbReference>
<dbReference type="PANTHER" id="PTHR46120:SF4">
    <property type="entry name" value="HCY-BINDING DOMAIN-CONTAINING PROTEIN"/>
    <property type="match status" value="1"/>
</dbReference>
<evidence type="ECO:0000256" key="5">
    <source>
        <dbReference type="ARBA" id="ARBA00022833"/>
    </source>
</evidence>
<dbReference type="PANTHER" id="PTHR46120">
    <property type="entry name" value="BETAINE--HOMOCYSTEINE S-METHYLTRANSFERASE 1"/>
    <property type="match status" value="1"/>
</dbReference>
<evidence type="ECO:0000256" key="6">
    <source>
        <dbReference type="PIRSR" id="PIRSR037505-2"/>
    </source>
</evidence>
<dbReference type="EMBL" id="MRZV01000122">
    <property type="protein sequence ID" value="PIK58101.1"/>
    <property type="molecule type" value="Genomic_DNA"/>
</dbReference>
<keyword evidence="5 6" id="KW-0862">Zinc</keyword>
<comment type="cofactor">
    <cofactor evidence="6">
        <name>Zn(2+)</name>
        <dbReference type="ChEBI" id="CHEBI:29105"/>
    </cofactor>
    <text evidence="6">Binds 1 zinc ion per subunit.</text>
</comment>
<dbReference type="GO" id="GO:0008270">
    <property type="term" value="F:zinc ion binding"/>
    <property type="evidence" value="ECO:0007669"/>
    <property type="project" value="InterPro"/>
</dbReference>
<dbReference type="GO" id="GO:0009086">
    <property type="term" value="P:methionine biosynthetic process"/>
    <property type="evidence" value="ECO:0007669"/>
    <property type="project" value="InterPro"/>
</dbReference>
<protein>
    <submittedName>
        <fullName evidence="9">Putative betaine--homocysteine S-methyltransferase 1</fullName>
    </submittedName>
</protein>
<feature type="domain" description="Hcy-binding" evidence="8">
    <location>
        <begin position="16"/>
        <end position="320"/>
    </location>
</feature>
<evidence type="ECO:0000256" key="2">
    <source>
        <dbReference type="ARBA" id="ARBA00022603"/>
    </source>
</evidence>
<evidence type="ECO:0000313" key="9">
    <source>
        <dbReference type="EMBL" id="PIK58101.1"/>
    </source>
</evidence>
<keyword evidence="2 7" id="KW-0489">Methyltransferase</keyword>
<dbReference type="PROSITE" id="PS50970">
    <property type="entry name" value="HCY"/>
    <property type="match status" value="1"/>
</dbReference>
<sequence length="377" mass="41585">MILSRLASCLISRKSKKGLLERLDEGVVIGDGSFVVTLERRGYVLAGTSTPEAAVQHPDAVRQLHREYLRAGADVMQTFSFNSADDKLIVTGVYEEVINCSTINTAACDIARQVASEGDALVAGSVSPVQSFMDSKGKDVVMTEFEKQVNVFTEKNVDFLLGEFFGYVQEAEWAIEAMKQVSLPVACSMKIGLMGDMAGISPQECAVRMAKAGADVIGINCLFDPFICLETMKMMKDALDEAGLVCHLMAQPVGWHTTELRDDVRGYQALPEYPLAMEPRLLTRTDARTFARAAYNLGIRYIGGCCGFEPYHIRAIAEELAAERGKRPPGQDKSANYTLLAKSLAKEQRKRASRKYWEDLIPATGRTKMKILTEIKE</sequence>
<gene>
    <name evidence="9" type="ORF">BSL78_04957</name>
</gene>
<feature type="binding site" evidence="6 7">
    <location>
        <position position="306"/>
    </location>
    <ligand>
        <name>Zn(2+)</name>
        <dbReference type="ChEBI" id="CHEBI:29105"/>
    </ligand>
</feature>
<name>A0A2G8LCX2_STIJA</name>
<feature type="binding site" evidence="6 7">
    <location>
        <position position="221"/>
    </location>
    <ligand>
        <name>Zn(2+)</name>
        <dbReference type="ChEBI" id="CHEBI:29105"/>
    </ligand>
</feature>
<organism evidence="9 10">
    <name type="scientific">Stichopus japonicus</name>
    <name type="common">Sea cucumber</name>
    <dbReference type="NCBI Taxonomy" id="307972"/>
    <lineage>
        <taxon>Eukaryota</taxon>
        <taxon>Metazoa</taxon>
        <taxon>Echinodermata</taxon>
        <taxon>Eleutherozoa</taxon>
        <taxon>Echinozoa</taxon>
        <taxon>Holothuroidea</taxon>
        <taxon>Aspidochirotacea</taxon>
        <taxon>Aspidochirotida</taxon>
        <taxon>Stichopodidae</taxon>
        <taxon>Apostichopus</taxon>
    </lineage>
</organism>
<dbReference type="UniPathway" id="UPA00051">
    <property type="reaction ID" value="UER00083"/>
</dbReference>